<dbReference type="RefSeq" id="WP_076460415.1">
    <property type="nucleotide sequence ID" value="NZ_FTMN01000001.1"/>
</dbReference>
<keyword evidence="3" id="KW-1003">Cell membrane</keyword>
<accession>A0A1N6NM87</accession>
<name>A0A1N6NM87_9GAMM</name>
<evidence type="ECO:0000256" key="7">
    <source>
        <dbReference type="RuleBase" id="RU369079"/>
    </source>
</evidence>
<keyword evidence="5 7" id="KW-1133">Transmembrane helix</keyword>
<evidence type="ECO:0000256" key="6">
    <source>
        <dbReference type="ARBA" id="ARBA00023136"/>
    </source>
</evidence>
<protein>
    <recommendedName>
        <fullName evidence="7">TRAP transporter small permease protein</fullName>
    </recommendedName>
</protein>
<evidence type="ECO:0000256" key="2">
    <source>
        <dbReference type="ARBA" id="ARBA00022448"/>
    </source>
</evidence>
<evidence type="ECO:0000256" key="4">
    <source>
        <dbReference type="ARBA" id="ARBA00022692"/>
    </source>
</evidence>
<dbReference type="EMBL" id="FTMN01000001">
    <property type="protein sequence ID" value="SIP93133.1"/>
    <property type="molecule type" value="Genomic_DNA"/>
</dbReference>
<comment type="subcellular location">
    <subcellularLocation>
        <location evidence="7">Cell inner membrane</location>
        <topology evidence="7">Multi-pass membrane protein</topology>
    </subcellularLocation>
    <subcellularLocation>
        <location evidence="1">Cell membrane</location>
        <topology evidence="1">Multi-pass membrane protein</topology>
    </subcellularLocation>
</comment>
<evidence type="ECO:0000313" key="10">
    <source>
        <dbReference type="Proteomes" id="UP000186895"/>
    </source>
</evidence>
<organism evidence="9 10">
    <name type="scientific">Marinobacterium stanieri</name>
    <dbReference type="NCBI Taxonomy" id="49186"/>
    <lineage>
        <taxon>Bacteria</taxon>
        <taxon>Pseudomonadati</taxon>
        <taxon>Pseudomonadota</taxon>
        <taxon>Gammaproteobacteria</taxon>
        <taxon>Oceanospirillales</taxon>
        <taxon>Oceanospirillaceae</taxon>
        <taxon>Marinobacterium</taxon>
    </lineage>
</organism>
<keyword evidence="6 7" id="KW-0472">Membrane</keyword>
<feature type="transmembrane region" description="Helical" evidence="7">
    <location>
        <begin position="133"/>
        <end position="154"/>
    </location>
</feature>
<reference evidence="9 10" key="1">
    <citation type="submission" date="2017-01" db="EMBL/GenBank/DDBJ databases">
        <authorList>
            <person name="Mah S.A."/>
            <person name="Swanson W.J."/>
            <person name="Moy G.W."/>
            <person name="Vacquier V.D."/>
        </authorList>
    </citation>
    <scope>NUCLEOTIDE SEQUENCE [LARGE SCALE GENOMIC DNA]</scope>
    <source>
        <strain evidence="9 10">DSM 7027</strain>
    </source>
</reference>
<keyword evidence="10" id="KW-1185">Reference proteome</keyword>
<feature type="domain" description="Tripartite ATP-independent periplasmic transporters DctQ component" evidence="8">
    <location>
        <begin position="27"/>
        <end position="153"/>
    </location>
</feature>
<feature type="transmembrane region" description="Helical" evidence="7">
    <location>
        <begin position="85"/>
        <end position="113"/>
    </location>
</feature>
<keyword evidence="4 7" id="KW-0812">Transmembrane</keyword>
<gene>
    <name evidence="9" type="ORF">SAMN05421647_101421</name>
</gene>
<evidence type="ECO:0000313" key="9">
    <source>
        <dbReference type="EMBL" id="SIP93133.1"/>
    </source>
</evidence>
<sequence>MAAWIKTLARSSGSLYQAVGAFLMLSIAGLMSVDVMGRYFLNMPINGSYDMIEALMALCAFWFMPQLSRHKQHISVTLFRARTGWIARLQTVLIELLSCGGALLMSWCLFVIAGEYNDMQEASMVLGLPKAPIVYTCAGVSALMALAHLTNVLISAVQHGKESQQEIAS</sequence>
<evidence type="ECO:0000256" key="1">
    <source>
        <dbReference type="ARBA" id="ARBA00004651"/>
    </source>
</evidence>
<dbReference type="Pfam" id="PF04290">
    <property type="entry name" value="DctQ"/>
    <property type="match status" value="1"/>
</dbReference>
<feature type="transmembrane region" description="Helical" evidence="7">
    <location>
        <begin position="21"/>
        <end position="41"/>
    </location>
</feature>
<dbReference type="GO" id="GO:0022857">
    <property type="term" value="F:transmembrane transporter activity"/>
    <property type="evidence" value="ECO:0007669"/>
    <property type="project" value="UniProtKB-UniRule"/>
</dbReference>
<comment type="subunit">
    <text evidence="7">The complex comprises the extracytoplasmic solute receptor protein and the two transmembrane proteins.</text>
</comment>
<feature type="transmembrane region" description="Helical" evidence="7">
    <location>
        <begin position="47"/>
        <end position="64"/>
    </location>
</feature>
<evidence type="ECO:0000256" key="5">
    <source>
        <dbReference type="ARBA" id="ARBA00022989"/>
    </source>
</evidence>
<dbReference type="GO" id="GO:0005886">
    <property type="term" value="C:plasma membrane"/>
    <property type="evidence" value="ECO:0007669"/>
    <property type="project" value="UniProtKB-SubCell"/>
</dbReference>
<evidence type="ECO:0000259" key="8">
    <source>
        <dbReference type="Pfam" id="PF04290"/>
    </source>
</evidence>
<comment type="function">
    <text evidence="7">Part of the tripartite ATP-independent periplasmic (TRAP) transport system.</text>
</comment>
<dbReference type="Proteomes" id="UP000186895">
    <property type="component" value="Unassembled WGS sequence"/>
</dbReference>
<keyword evidence="7" id="KW-0997">Cell inner membrane</keyword>
<comment type="similarity">
    <text evidence="7">Belongs to the TRAP transporter small permease family.</text>
</comment>
<dbReference type="InterPro" id="IPR055348">
    <property type="entry name" value="DctQ"/>
</dbReference>
<dbReference type="STRING" id="49186.SAMN05421647_101421"/>
<dbReference type="AlphaFoldDB" id="A0A1N6NM87"/>
<keyword evidence="2 7" id="KW-0813">Transport</keyword>
<proteinExistence type="inferred from homology"/>
<evidence type="ECO:0000256" key="3">
    <source>
        <dbReference type="ARBA" id="ARBA00022475"/>
    </source>
</evidence>